<evidence type="ECO:0000256" key="4">
    <source>
        <dbReference type="SAM" id="MobiDB-lite"/>
    </source>
</evidence>
<dbReference type="EC" id="1.8.4.12" evidence="3"/>
<dbReference type="PANTHER" id="PTHR10173">
    <property type="entry name" value="METHIONINE SULFOXIDE REDUCTASE"/>
    <property type="match status" value="1"/>
</dbReference>
<feature type="region of interest" description="Disordered" evidence="4">
    <location>
        <begin position="28"/>
        <end position="47"/>
    </location>
</feature>
<keyword evidence="8" id="KW-1185">Reference proteome</keyword>
<reference evidence="8" key="1">
    <citation type="journal article" date="2019" name="Int. J. Syst. Evol. Microbiol.">
        <title>The Global Catalogue of Microorganisms (GCM) 10K type strain sequencing project: providing services to taxonomists for standard genome sequencing and annotation.</title>
        <authorList>
            <consortium name="The Broad Institute Genomics Platform"/>
            <consortium name="The Broad Institute Genome Sequencing Center for Infectious Disease"/>
            <person name="Wu L."/>
            <person name="Ma J."/>
        </authorList>
    </citation>
    <scope>NUCLEOTIDE SEQUENCE [LARGE SCALE GENOMIC DNA]</scope>
    <source>
        <strain evidence="8">JCM 32105</strain>
    </source>
</reference>
<protein>
    <recommendedName>
        <fullName evidence="3">Peptide methionine sulfoxide reductase MsrB</fullName>
        <ecNumber evidence="3">1.8.4.12</ecNumber>
    </recommendedName>
    <alternativeName>
        <fullName evidence="3">Peptide-methionine (R)-S-oxide reductase</fullName>
    </alternativeName>
</protein>
<feature type="binding site" evidence="3">
    <location>
        <position position="147"/>
    </location>
    <ligand>
        <name>Zn(2+)</name>
        <dbReference type="ChEBI" id="CHEBI:29105"/>
    </ligand>
</feature>
<feature type="signal peptide" evidence="5">
    <location>
        <begin position="1"/>
        <end position="24"/>
    </location>
</feature>
<proteinExistence type="inferred from homology"/>
<evidence type="ECO:0000313" key="7">
    <source>
        <dbReference type="EMBL" id="GAA4464147.1"/>
    </source>
</evidence>
<dbReference type="PROSITE" id="PS51257">
    <property type="entry name" value="PROKAR_LIPOPROTEIN"/>
    <property type="match status" value="1"/>
</dbReference>
<comment type="catalytic activity">
    <reaction evidence="2 3">
        <text>L-methionyl-[protein] + [thioredoxin]-disulfide + H2O = L-methionyl-(R)-S-oxide-[protein] + [thioredoxin]-dithiol</text>
        <dbReference type="Rhea" id="RHEA:24164"/>
        <dbReference type="Rhea" id="RHEA-COMP:10698"/>
        <dbReference type="Rhea" id="RHEA-COMP:10700"/>
        <dbReference type="Rhea" id="RHEA-COMP:12313"/>
        <dbReference type="Rhea" id="RHEA-COMP:12314"/>
        <dbReference type="ChEBI" id="CHEBI:15377"/>
        <dbReference type="ChEBI" id="CHEBI:16044"/>
        <dbReference type="ChEBI" id="CHEBI:29950"/>
        <dbReference type="ChEBI" id="CHEBI:45764"/>
        <dbReference type="ChEBI" id="CHEBI:50058"/>
        <dbReference type="EC" id="1.8.4.12"/>
    </reaction>
</comment>
<dbReference type="Pfam" id="PF01641">
    <property type="entry name" value="SelR"/>
    <property type="match status" value="1"/>
</dbReference>
<dbReference type="InterPro" id="IPR002579">
    <property type="entry name" value="Met_Sox_Rdtase_MsrB_dom"/>
</dbReference>
<keyword evidence="5" id="KW-0732">Signal</keyword>
<dbReference type="PROSITE" id="PS51790">
    <property type="entry name" value="MSRB"/>
    <property type="match status" value="1"/>
</dbReference>
<comment type="caution">
    <text evidence="7">The sequence shown here is derived from an EMBL/GenBank/DDBJ whole genome shotgun (WGS) entry which is preliminary data.</text>
</comment>
<sequence length="180" mass="20609">MDMRRSRIVVTLLCALLLAACSNAQNKTQKRTDMTEQTNKNPYYSRTDTGHLNVSNEEWKKILSPDVYRIARQAGTEYAFSGKYWKTDVKGTYYCVVCGNPLFRSTAKFSSTCGWPSFYEPLRPNSVIYLEDNSHGMERTEVRCGRCDSHLGHIFDDGPAPTYKRFCMNSAVLDFDPDKQ</sequence>
<dbReference type="SUPFAM" id="SSF51316">
    <property type="entry name" value="Mss4-like"/>
    <property type="match status" value="1"/>
</dbReference>
<dbReference type="NCBIfam" id="TIGR00357">
    <property type="entry name" value="peptide-methionine (R)-S-oxide reductase MsrB"/>
    <property type="match status" value="1"/>
</dbReference>
<comment type="similarity">
    <text evidence="3">Belongs to the MsrB Met sulfoxide reductase family.</text>
</comment>
<feature type="binding site" evidence="3">
    <location>
        <position position="144"/>
    </location>
    <ligand>
        <name>Zn(2+)</name>
        <dbReference type="ChEBI" id="CHEBI:29105"/>
    </ligand>
</feature>
<dbReference type="PANTHER" id="PTHR10173:SF52">
    <property type="entry name" value="METHIONINE-R-SULFOXIDE REDUCTASE B1"/>
    <property type="match status" value="1"/>
</dbReference>
<dbReference type="InterPro" id="IPR028427">
    <property type="entry name" value="Met_Sox_Rdtase_MsrB"/>
</dbReference>
<evidence type="ECO:0000256" key="5">
    <source>
        <dbReference type="SAM" id="SignalP"/>
    </source>
</evidence>
<feature type="chain" id="PRO_5046296871" description="Peptide methionine sulfoxide reductase MsrB" evidence="5">
    <location>
        <begin position="25"/>
        <end position="180"/>
    </location>
</feature>
<accession>A0ABP8NEL4</accession>
<feature type="binding site" evidence="3">
    <location>
        <position position="95"/>
    </location>
    <ligand>
        <name>Zn(2+)</name>
        <dbReference type="ChEBI" id="CHEBI:29105"/>
    </ligand>
</feature>
<comment type="cofactor">
    <cofactor evidence="3">
        <name>Zn(2+)</name>
        <dbReference type="ChEBI" id="CHEBI:29105"/>
    </cofactor>
    <text evidence="3">Binds 1 zinc ion per subunit. The zinc ion is important for the structural integrity of the protein.</text>
</comment>
<dbReference type="HAMAP" id="MF_01400">
    <property type="entry name" value="MsrB"/>
    <property type="match status" value="1"/>
</dbReference>
<keyword evidence="3" id="KW-0479">Metal-binding</keyword>
<evidence type="ECO:0000256" key="3">
    <source>
        <dbReference type="HAMAP-Rule" id="MF_01400"/>
    </source>
</evidence>
<evidence type="ECO:0000256" key="2">
    <source>
        <dbReference type="ARBA" id="ARBA00048488"/>
    </source>
</evidence>
<dbReference type="EMBL" id="BAABFA010000009">
    <property type="protein sequence ID" value="GAA4464147.1"/>
    <property type="molecule type" value="Genomic_DNA"/>
</dbReference>
<keyword evidence="1 3" id="KW-0560">Oxidoreductase</keyword>
<feature type="domain" description="MsrB" evidence="6">
    <location>
        <begin position="56"/>
        <end position="178"/>
    </location>
</feature>
<dbReference type="Proteomes" id="UP001500067">
    <property type="component" value="Unassembled WGS sequence"/>
</dbReference>
<feature type="active site" description="Nucleophile" evidence="3">
    <location>
        <position position="167"/>
    </location>
</feature>
<feature type="compositionally biased region" description="Polar residues" evidence="4">
    <location>
        <begin position="35"/>
        <end position="47"/>
    </location>
</feature>
<dbReference type="InterPro" id="IPR011057">
    <property type="entry name" value="Mss4-like_sf"/>
</dbReference>
<keyword evidence="3" id="KW-0862">Zinc</keyword>
<evidence type="ECO:0000256" key="1">
    <source>
        <dbReference type="ARBA" id="ARBA00023002"/>
    </source>
</evidence>
<dbReference type="Gene3D" id="2.170.150.20">
    <property type="entry name" value="Peptide methionine sulfoxide reductase"/>
    <property type="match status" value="1"/>
</dbReference>
<name>A0ABP8NEL4_9BACT</name>
<gene>
    <name evidence="3 7" type="primary">msrB</name>
    <name evidence="7" type="ORF">GCM10023093_13870</name>
</gene>
<evidence type="ECO:0000313" key="8">
    <source>
        <dbReference type="Proteomes" id="UP001500067"/>
    </source>
</evidence>
<evidence type="ECO:0000259" key="6">
    <source>
        <dbReference type="PROSITE" id="PS51790"/>
    </source>
</evidence>
<organism evidence="7 8">
    <name type="scientific">Nemorincola caseinilytica</name>
    <dbReference type="NCBI Taxonomy" id="2054315"/>
    <lineage>
        <taxon>Bacteria</taxon>
        <taxon>Pseudomonadati</taxon>
        <taxon>Bacteroidota</taxon>
        <taxon>Chitinophagia</taxon>
        <taxon>Chitinophagales</taxon>
        <taxon>Chitinophagaceae</taxon>
        <taxon>Nemorincola</taxon>
    </lineage>
</organism>
<feature type="binding site" evidence="3">
    <location>
        <position position="98"/>
    </location>
    <ligand>
        <name>Zn(2+)</name>
        <dbReference type="ChEBI" id="CHEBI:29105"/>
    </ligand>
</feature>